<proteinExistence type="predicted"/>
<dbReference type="Gene3D" id="1.10.287.130">
    <property type="match status" value="1"/>
</dbReference>
<keyword evidence="4" id="KW-0472">Membrane</keyword>
<feature type="transmembrane region" description="Helical" evidence="4">
    <location>
        <begin position="48"/>
        <end position="67"/>
    </location>
</feature>
<dbReference type="PANTHER" id="PTHR43065:SF42">
    <property type="entry name" value="TWO-COMPONENT SENSOR PPRA"/>
    <property type="match status" value="1"/>
</dbReference>
<evidence type="ECO:0000313" key="7">
    <source>
        <dbReference type="Proteomes" id="UP001143307"/>
    </source>
</evidence>
<dbReference type="PANTHER" id="PTHR43065">
    <property type="entry name" value="SENSOR HISTIDINE KINASE"/>
    <property type="match status" value="1"/>
</dbReference>
<dbReference type="Proteomes" id="UP001143307">
    <property type="component" value="Unassembled WGS sequence"/>
</dbReference>
<evidence type="ECO:0000313" key="6">
    <source>
        <dbReference type="EMBL" id="MCX2975159.1"/>
    </source>
</evidence>
<comment type="catalytic activity">
    <reaction evidence="1">
        <text>ATP + protein L-histidine = ADP + protein N-phospho-L-histidine.</text>
        <dbReference type="EC" id="2.7.13.3"/>
    </reaction>
</comment>
<feature type="transmembrane region" description="Helical" evidence="4">
    <location>
        <begin position="74"/>
        <end position="104"/>
    </location>
</feature>
<keyword evidence="7" id="KW-1185">Reference proteome</keyword>
<keyword evidence="3" id="KW-0597">Phosphoprotein</keyword>
<reference evidence="6" key="1">
    <citation type="submission" date="2019-02" db="EMBL/GenBank/DDBJ databases">
        <authorList>
            <person name="Li S.-H."/>
        </authorList>
    </citation>
    <scope>NUCLEOTIDE SEQUENCE</scope>
    <source>
        <strain evidence="6">IMCC8485</strain>
    </source>
</reference>
<feature type="transmembrane region" description="Helical" evidence="4">
    <location>
        <begin position="21"/>
        <end position="42"/>
    </location>
</feature>
<accession>A0ABT3SYU5</accession>
<gene>
    <name evidence="6" type="ORF">EYC87_16365</name>
</gene>
<dbReference type="InterPro" id="IPR003661">
    <property type="entry name" value="HisK_dim/P_dom"/>
</dbReference>
<dbReference type="EMBL" id="SHNP01000006">
    <property type="protein sequence ID" value="MCX2975159.1"/>
    <property type="molecule type" value="Genomic_DNA"/>
</dbReference>
<dbReference type="EC" id="2.7.13.3" evidence="2"/>
<name>A0ABT3SYU5_9GAMM</name>
<dbReference type="Pfam" id="PF00512">
    <property type="entry name" value="HisKA"/>
    <property type="match status" value="1"/>
</dbReference>
<dbReference type="SMART" id="SM00388">
    <property type="entry name" value="HisKA"/>
    <property type="match status" value="1"/>
</dbReference>
<organism evidence="6 7">
    <name type="scientific">Candidatus Seongchinamella marina</name>
    <dbReference type="NCBI Taxonomy" id="2518990"/>
    <lineage>
        <taxon>Bacteria</taxon>
        <taxon>Pseudomonadati</taxon>
        <taxon>Pseudomonadota</taxon>
        <taxon>Gammaproteobacteria</taxon>
        <taxon>Cellvibrionales</taxon>
        <taxon>Halieaceae</taxon>
        <taxon>Seongchinamella</taxon>
    </lineage>
</organism>
<evidence type="ECO:0000256" key="4">
    <source>
        <dbReference type="SAM" id="Phobius"/>
    </source>
</evidence>
<sequence length="898" mass="99404">MKAIRQVKAHSTTYGMRLSALIDKFDVVEFILILIITGLAVGALLEPIVISGVPIFATEAFLFLLFAHTSFKKMCFVLLLFAIGCSLAVPFHFSPIVLILIATIQAFSIRFVTQKLAFGTVTEGIIFAYFAVIPLMFGTFYLSHNDVQLASLQIARKVMEGLFCIFVFHIIDKAAIYINAYYHRSLPLFPSTISTKEFVQSMMAIGLTGVTLLMTSVDLEELDTSWEYAMYNSIEAIQAEHSVAMRQRIAPLIATQGPISTAPGTLSNNEKQKRYAEAGIISARFIPISADQKIEDLGEDYIETLYTVAKLRRSPSAFAVIRADDTNGERWDFLTAYGTSGVLVLSFKSQEAFSSFFSTENTHISLSEEGYKRHGRSGSLENALSENPKLKEITLFENDSMSLWVRSELFIHNHMLLSALADGQSHLTFSSVSALSPGGIEWTFITITDAWPYVFQHYSPFLLTTGWGFLALSLFIISLGYSVHRALDPGRVLSRDYSNYIISVMGLETNAEPPKTRTTFIEETANIQDTLLALTQEIQTMNIAMQDTLGSYQHFFDEMPVGVMGIDETGKRSYINESLAKICRLSSVALNDIQNQAIVLFNNNHTTAIDIEIVCGDGNPHQLDLYTVDRLGEKGLKKGIWVIIADRTEEKLKDKQLAQASKLATLGQMSTEIAHELNQPLNVVSLCQATIVAEIQKSDTDKEKVLKKTTRIKSAVDRASRIINHMRVYGRVDAGKLELIDARLAIQGALTMTEDQLKILGLMVRTEIPDDNLLVMSDVTKLEQVIINLISNARDAAVENAERPEIQLRAEAESGQVKIVVQDNGGGVKEEDLFKIFEPFWTTKLSGEGTGLGGSISYGVIKEMGGTIVADNVQDGLRVTITLKQFRGEKALSRSATA</sequence>
<feature type="domain" description="Histidine kinase" evidence="5">
    <location>
        <begin position="672"/>
        <end position="887"/>
    </location>
</feature>
<dbReference type="SUPFAM" id="SSF47384">
    <property type="entry name" value="Homodimeric domain of signal transducing histidine kinase"/>
    <property type="match status" value="1"/>
</dbReference>
<feature type="transmembrane region" description="Helical" evidence="4">
    <location>
        <begin position="116"/>
        <end position="137"/>
    </location>
</feature>
<evidence type="ECO:0000256" key="2">
    <source>
        <dbReference type="ARBA" id="ARBA00012438"/>
    </source>
</evidence>
<dbReference type="PROSITE" id="PS50109">
    <property type="entry name" value="HIS_KIN"/>
    <property type="match status" value="1"/>
</dbReference>
<protein>
    <recommendedName>
        <fullName evidence="2">histidine kinase</fullName>
        <ecNumber evidence="2">2.7.13.3</ecNumber>
    </recommendedName>
</protein>
<evidence type="ECO:0000256" key="1">
    <source>
        <dbReference type="ARBA" id="ARBA00000085"/>
    </source>
</evidence>
<dbReference type="SUPFAM" id="SSF55874">
    <property type="entry name" value="ATPase domain of HSP90 chaperone/DNA topoisomerase II/histidine kinase"/>
    <property type="match status" value="1"/>
</dbReference>
<feature type="transmembrane region" description="Helical" evidence="4">
    <location>
        <begin position="158"/>
        <end position="178"/>
    </location>
</feature>
<dbReference type="Pfam" id="PF02518">
    <property type="entry name" value="HATPase_c"/>
    <property type="match status" value="1"/>
</dbReference>
<evidence type="ECO:0000259" key="5">
    <source>
        <dbReference type="PROSITE" id="PS50109"/>
    </source>
</evidence>
<dbReference type="InterPro" id="IPR005467">
    <property type="entry name" value="His_kinase_dom"/>
</dbReference>
<dbReference type="SMART" id="SM00387">
    <property type="entry name" value="HATPase_c"/>
    <property type="match status" value="1"/>
</dbReference>
<keyword evidence="4" id="KW-1133">Transmembrane helix</keyword>
<dbReference type="CDD" id="cd00082">
    <property type="entry name" value="HisKA"/>
    <property type="match status" value="1"/>
</dbReference>
<evidence type="ECO:0000256" key="3">
    <source>
        <dbReference type="ARBA" id="ARBA00022553"/>
    </source>
</evidence>
<dbReference type="InterPro" id="IPR003594">
    <property type="entry name" value="HATPase_dom"/>
</dbReference>
<dbReference type="InterPro" id="IPR004358">
    <property type="entry name" value="Sig_transdc_His_kin-like_C"/>
</dbReference>
<dbReference type="Gene3D" id="3.30.565.10">
    <property type="entry name" value="Histidine kinase-like ATPase, C-terminal domain"/>
    <property type="match status" value="1"/>
</dbReference>
<dbReference type="PRINTS" id="PR00344">
    <property type="entry name" value="BCTRLSENSOR"/>
</dbReference>
<comment type="caution">
    <text evidence="6">The sequence shown here is derived from an EMBL/GenBank/DDBJ whole genome shotgun (WGS) entry which is preliminary data.</text>
</comment>
<keyword evidence="4" id="KW-0812">Transmembrane</keyword>
<dbReference type="InterPro" id="IPR036890">
    <property type="entry name" value="HATPase_C_sf"/>
</dbReference>
<dbReference type="InterPro" id="IPR036097">
    <property type="entry name" value="HisK_dim/P_sf"/>
</dbReference>